<dbReference type="PANTHER" id="PTHR43280">
    <property type="entry name" value="ARAC-FAMILY TRANSCRIPTIONAL REGULATOR"/>
    <property type="match status" value="1"/>
</dbReference>
<evidence type="ECO:0000256" key="2">
    <source>
        <dbReference type="ARBA" id="ARBA00023125"/>
    </source>
</evidence>
<proteinExistence type="predicted"/>
<dbReference type="InterPro" id="IPR018062">
    <property type="entry name" value="HTH_AraC-typ_CS"/>
</dbReference>
<dbReference type="PANTHER" id="PTHR43280:SF34">
    <property type="entry name" value="ARAC-FAMILY TRANSCRIPTIONAL REGULATOR"/>
    <property type="match status" value="1"/>
</dbReference>
<dbReference type="Proteomes" id="UP000476064">
    <property type="component" value="Chromosome"/>
</dbReference>
<dbReference type="InterPro" id="IPR037923">
    <property type="entry name" value="HTH-like"/>
</dbReference>
<dbReference type="Gene3D" id="2.60.120.10">
    <property type="entry name" value="Jelly Rolls"/>
    <property type="match status" value="1"/>
</dbReference>
<dbReference type="Pfam" id="PF02311">
    <property type="entry name" value="AraC_binding"/>
    <property type="match status" value="1"/>
</dbReference>
<evidence type="ECO:0000313" key="5">
    <source>
        <dbReference type="EMBL" id="QHT62230.1"/>
    </source>
</evidence>
<dbReference type="KEGG" id="plyc:GXP70_21100"/>
<dbReference type="SMART" id="SM00342">
    <property type="entry name" value="HTH_ARAC"/>
    <property type="match status" value="1"/>
</dbReference>
<dbReference type="InterPro" id="IPR020449">
    <property type="entry name" value="Tscrpt_reg_AraC-type_HTH"/>
</dbReference>
<feature type="domain" description="HTH araC/xylS-type" evidence="4">
    <location>
        <begin position="186"/>
        <end position="285"/>
    </location>
</feature>
<dbReference type="InterPro" id="IPR014710">
    <property type="entry name" value="RmlC-like_jellyroll"/>
</dbReference>
<dbReference type="RefSeq" id="WP_162358664.1">
    <property type="nucleotide sequence ID" value="NZ_CP048209.1"/>
</dbReference>
<evidence type="ECO:0000256" key="3">
    <source>
        <dbReference type="ARBA" id="ARBA00023163"/>
    </source>
</evidence>
<name>A0A6C0G5C1_9BACL</name>
<dbReference type="PROSITE" id="PS00041">
    <property type="entry name" value="HTH_ARAC_FAMILY_1"/>
    <property type="match status" value="1"/>
</dbReference>
<gene>
    <name evidence="5" type="ORF">GXP70_21100</name>
</gene>
<evidence type="ECO:0000313" key="6">
    <source>
        <dbReference type="Proteomes" id="UP000476064"/>
    </source>
</evidence>
<evidence type="ECO:0000256" key="1">
    <source>
        <dbReference type="ARBA" id="ARBA00023015"/>
    </source>
</evidence>
<dbReference type="EMBL" id="CP048209">
    <property type="protein sequence ID" value="QHT62230.1"/>
    <property type="molecule type" value="Genomic_DNA"/>
</dbReference>
<sequence length="290" mass="32820">MQAVHKPFEDREQFPFNLVYQDTKSPQRELPDHLHDWHELIYVYSGKGTLFINHAFYDMQPGDVFLVPGNTVHRAFPDEQSPVTSSALFFAPSLIQPMDLGESYSLLRCFEQARKRKQYKLETSAAERSAIEACLREIKREQTARQPNYRVAILIRIHELLLALNRMAVPVSAADDGPGAEPAWMRRTLSHIDANPGAAGLKLADLSGMAAVTPSHFSRVFKQLTGMNVTDYVVVKRIMRSKELLLQTDDGIGSICTLCGFDSESYFYKKFKQVTGMTPSAYRRGGRKSR</sequence>
<accession>A0A6C0G5C1</accession>
<dbReference type="PRINTS" id="PR00032">
    <property type="entry name" value="HTHARAC"/>
</dbReference>
<dbReference type="GO" id="GO:0043565">
    <property type="term" value="F:sequence-specific DNA binding"/>
    <property type="evidence" value="ECO:0007669"/>
    <property type="project" value="InterPro"/>
</dbReference>
<dbReference type="Pfam" id="PF12833">
    <property type="entry name" value="HTH_18"/>
    <property type="match status" value="1"/>
</dbReference>
<evidence type="ECO:0000259" key="4">
    <source>
        <dbReference type="PROSITE" id="PS01124"/>
    </source>
</evidence>
<organism evidence="5 6">
    <name type="scientific">Paenibacillus lycopersici</name>
    <dbReference type="NCBI Taxonomy" id="2704462"/>
    <lineage>
        <taxon>Bacteria</taxon>
        <taxon>Bacillati</taxon>
        <taxon>Bacillota</taxon>
        <taxon>Bacilli</taxon>
        <taxon>Bacillales</taxon>
        <taxon>Paenibacillaceae</taxon>
        <taxon>Paenibacillus</taxon>
    </lineage>
</organism>
<protein>
    <submittedName>
        <fullName evidence="5">AraC family transcriptional regulator</fullName>
    </submittedName>
</protein>
<dbReference type="SUPFAM" id="SSF51215">
    <property type="entry name" value="Regulatory protein AraC"/>
    <property type="match status" value="1"/>
</dbReference>
<dbReference type="AlphaFoldDB" id="A0A6C0G5C1"/>
<keyword evidence="6" id="KW-1185">Reference proteome</keyword>
<dbReference type="InterPro" id="IPR009057">
    <property type="entry name" value="Homeodomain-like_sf"/>
</dbReference>
<reference evidence="5 6" key="1">
    <citation type="submission" date="2020-01" db="EMBL/GenBank/DDBJ databases">
        <title>Paenibacillus sp. nov., isolated from tomato rhizosphere.</title>
        <authorList>
            <person name="Weon H.-Y."/>
            <person name="Lee S.A."/>
        </authorList>
    </citation>
    <scope>NUCLEOTIDE SEQUENCE [LARGE SCALE GENOMIC DNA]</scope>
    <source>
        <strain evidence="5 6">12200R-189</strain>
    </source>
</reference>
<dbReference type="PROSITE" id="PS01124">
    <property type="entry name" value="HTH_ARAC_FAMILY_2"/>
    <property type="match status" value="1"/>
</dbReference>
<keyword evidence="2" id="KW-0238">DNA-binding</keyword>
<dbReference type="GO" id="GO:0003700">
    <property type="term" value="F:DNA-binding transcription factor activity"/>
    <property type="evidence" value="ECO:0007669"/>
    <property type="project" value="InterPro"/>
</dbReference>
<keyword evidence="3" id="KW-0804">Transcription</keyword>
<dbReference type="InterPro" id="IPR018060">
    <property type="entry name" value="HTH_AraC"/>
</dbReference>
<dbReference type="Gene3D" id="1.10.10.60">
    <property type="entry name" value="Homeodomain-like"/>
    <property type="match status" value="2"/>
</dbReference>
<keyword evidence="1" id="KW-0805">Transcription regulation</keyword>
<dbReference type="SUPFAM" id="SSF46689">
    <property type="entry name" value="Homeodomain-like"/>
    <property type="match status" value="2"/>
</dbReference>
<dbReference type="InterPro" id="IPR003313">
    <property type="entry name" value="AraC-bd"/>
</dbReference>